<evidence type="ECO:0000259" key="8">
    <source>
        <dbReference type="Pfam" id="PF04825"/>
    </source>
</evidence>
<dbReference type="InterPro" id="IPR023093">
    <property type="entry name" value="ScpA-like_C"/>
</dbReference>
<evidence type="ECO:0000256" key="5">
    <source>
        <dbReference type="ARBA" id="ARBA00023242"/>
    </source>
</evidence>
<dbReference type="PANTHER" id="PTHR12585:SF69">
    <property type="entry name" value="FI11703P"/>
    <property type="match status" value="1"/>
</dbReference>
<gene>
    <name evidence="9" type="ORF">CVLEPA_LOCUS14427</name>
</gene>
<evidence type="ECO:0000313" key="9">
    <source>
        <dbReference type="EMBL" id="CAK8683345.1"/>
    </source>
</evidence>
<protein>
    <recommendedName>
        <fullName evidence="11">Double-strand-break repair protein rad21 homolog</fullName>
    </recommendedName>
</protein>
<comment type="similarity">
    <text evidence="3">Belongs to the rad21 family.</text>
</comment>
<name>A0ABP0FUM8_CLALP</name>
<dbReference type="InterPro" id="IPR036390">
    <property type="entry name" value="WH_DNA-bd_sf"/>
</dbReference>
<evidence type="ECO:0000313" key="10">
    <source>
        <dbReference type="Proteomes" id="UP001642483"/>
    </source>
</evidence>
<dbReference type="InterPro" id="IPR006910">
    <property type="entry name" value="Rad21_Rec8_N"/>
</dbReference>
<dbReference type="Gene3D" id="1.10.10.580">
    <property type="entry name" value="Structural maintenance of chromosome 1. Chain E"/>
    <property type="match status" value="1"/>
</dbReference>
<keyword evidence="4" id="KW-0158">Chromosome</keyword>
<proteinExistence type="inferred from homology"/>
<evidence type="ECO:0000256" key="6">
    <source>
        <dbReference type="SAM" id="MobiDB-lite"/>
    </source>
</evidence>
<sequence length="657" mass="73538">MFYAHFVLSKRGPLARIWLAAHWDKKLTKAHVFETNLEDSVETIISPQVKMALRTSGHLLLGVVRIYNRKAKYLLADCNEAFVKIKMAFRPGVVDLPEENREAQHNQIYLVEEFHNFDAPLPDISDFDMGRHLTLNQSRIDEITMPEEVPTTLRLDEGFGGDMMEFGKEVEDQYSAGDLQNMFYKDDDGKNDKGLGFGMDSNAIKDGFGPDLGDEGILGGSFMQGPGLFGEEPDGGFLGEVPQRKVTEDIAMETGESAMDNQIMSPAPLLQVQQTETELQPQNVETMLPPPPPHESTVDTTLLGIHQTSEMGPPADKAVEEETMNKDQTTLVANEEEAFALEPLDVTGVRDIRMRRKRKLIVDHVMELDGQTMREQLKDFNDIITTLDMAPPTKRLMQWKEMGGVDKLFALPSKTAGDDVNKIFSINLHTTIPDDLLDVTGTQLHEQFGDNTTIQDESSLQLKRDELVNNMHIAPEVIDDQPHSILLQNKDPSMNQINPAAFNSDDDYEPYSIGPQSVASSFDERRGQSPQPTPLPADSMLSGLEVPDPGLPSLAEPEISDLPMPASPEGESFADDVDDLRWNKRTQHLLHSLQRSFKHEQEVSFFQMTGGTTRKQAVSKFYSLLVLAKQEATHLVQSQVFGDVYIRKGPKFDTILM</sequence>
<keyword evidence="10" id="KW-1185">Reference proteome</keyword>
<dbReference type="SUPFAM" id="SSF46785">
    <property type="entry name" value="Winged helix' DNA-binding domain"/>
    <property type="match status" value="1"/>
</dbReference>
<feature type="region of interest" description="Disordered" evidence="6">
    <location>
        <begin position="496"/>
        <end position="561"/>
    </location>
</feature>
<evidence type="ECO:0008006" key="11">
    <source>
        <dbReference type="Google" id="ProtNLM"/>
    </source>
</evidence>
<dbReference type="EMBL" id="CAWYQH010000097">
    <property type="protein sequence ID" value="CAK8683345.1"/>
    <property type="molecule type" value="Genomic_DNA"/>
</dbReference>
<dbReference type="PANTHER" id="PTHR12585">
    <property type="entry name" value="SCC1 / RAD21 FAMILY MEMBER"/>
    <property type="match status" value="1"/>
</dbReference>
<evidence type="ECO:0000256" key="4">
    <source>
        <dbReference type="ARBA" id="ARBA00022454"/>
    </source>
</evidence>
<accession>A0ABP0FUM8</accession>
<keyword evidence="5" id="KW-0539">Nucleus</keyword>
<dbReference type="Pfam" id="PF04824">
    <property type="entry name" value="Rad21_Rec8"/>
    <property type="match status" value="1"/>
</dbReference>
<evidence type="ECO:0000256" key="2">
    <source>
        <dbReference type="ARBA" id="ARBA00004286"/>
    </source>
</evidence>
<feature type="domain" description="Rad21/Rec8-like protein N-terminal" evidence="8">
    <location>
        <begin position="1"/>
        <end position="104"/>
    </location>
</feature>
<evidence type="ECO:0000256" key="1">
    <source>
        <dbReference type="ARBA" id="ARBA00004123"/>
    </source>
</evidence>
<evidence type="ECO:0000259" key="7">
    <source>
        <dbReference type="Pfam" id="PF04824"/>
    </source>
</evidence>
<organism evidence="9 10">
    <name type="scientific">Clavelina lepadiformis</name>
    <name type="common">Light-bulb sea squirt</name>
    <name type="synonym">Ascidia lepadiformis</name>
    <dbReference type="NCBI Taxonomy" id="159417"/>
    <lineage>
        <taxon>Eukaryota</taxon>
        <taxon>Metazoa</taxon>
        <taxon>Chordata</taxon>
        <taxon>Tunicata</taxon>
        <taxon>Ascidiacea</taxon>
        <taxon>Aplousobranchia</taxon>
        <taxon>Clavelinidae</taxon>
        <taxon>Clavelina</taxon>
    </lineage>
</organism>
<reference evidence="9 10" key="1">
    <citation type="submission" date="2024-02" db="EMBL/GenBank/DDBJ databases">
        <authorList>
            <person name="Daric V."/>
            <person name="Darras S."/>
        </authorList>
    </citation>
    <scope>NUCLEOTIDE SEQUENCE [LARGE SCALE GENOMIC DNA]</scope>
</reference>
<dbReference type="Pfam" id="PF04825">
    <property type="entry name" value="Rad21_Rec8_N"/>
    <property type="match status" value="1"/>
</dbReference>
<comment type="subcellular location">
    <subcellularLocation>
        <location evidence="2">Chromosome</location>
    </subcellularLocation>
    <subcellularLocation>
        <location evidence="1">Nucleus</location>
    </subcellularLocation>
</comment>
<feature type="domain" description="Rad21/Rec8-like protein C-terminal eukaryotic" evidence="7">
    <location>
        <begin position="601"/>
        <end position="652"/>
    </location>
</feature>
<dbReference type="InterPro" id="IPR006909">
    <property type="entry name" value="Rad21/Rec8_C_eu"/>
</dbReference>
<dbReference type="CDD" id="cd21792">
    <property type="entry name" value="Rad21_Rec8_M_NXP1-like"/>
    <property type="match status" value="1"/>
</dbReference>
<dbReference type="InterPro" id="IPR049589">
    <property type="entry name" value="NXP1_M-like"/>
</dbReference>
<comment type="caution">
    <text evidence="9">The sequence shown here is derived from an EMBL/GenBank/DDBJ whole genome shotgun (WGS) entry which is preliminary data.</text>
</comment>
<dbReference type="Proteomes" id="UP001642483">
    <property type="component" value="Unassembled WGS sequence"/>
</dbReference>
<evidence type="ECO:0000256" key="3">
    <source>
        <dbReference type="ARBA" id="ARBA00009870"/>
    </source>
</evidence>
<dbReference type="InterPro" id="IPR039781">
    <property type="entry name" value="Rad21/Rec8-like"/>
</dbReference>